<comment type="caution">
    <text evidence="2">The sequence shown here is derived from an EMBL/GenBank/DDBJ whole genome shotgun (WGS) entry which is preliminary data.</text>
</comment>
<name>A0A391NWX0_9EUKA</name>
<evidence type="ECO:0000313" key="2">
    <source>
        <dbReference type="EMBL" id="GCA65030.1"/>
    </source>
</evidence>
<dbReference type="Proteomes" id="UP000265618">
    <property type="component" value="Unassembled WGS sequence"/>
</dbReference>
<dbReference type="AlphaFoldDB" id="A0A391NWX0"/>
<evidence type="ECO:0000256" key="1">
    <source>
        <dbReference type="SAM" id="MobiDB-lite"/>
    </source>
</evidence>
<feature type="compositionally biased region" description="Basic and acidic residues" evidence="1">
    <location>
        <begin position="20"/>
        <end position="33"/>
    </location>
</feature>
<evidence type="ECO:0000313" key="3">
    <source>
        <dbReference type="Proteomes" id="UP000265618"/>
    </source>
</evidence>
<dbReference type="EMBL" id="BDIP01009493">
    <property type="protein sequence ID" value="GCA65030.1"/>
    <property type="molecule type" value="Genomic_DNA"/>
</dbReference>
<feature type="non-terminal residue" evidence="2">
    <location>
        <position position="1"/>
    </location>
</feature>
<feature type="region of interest" description="Disordered" evidence="1">
    <location>
        <begin position="20"/>
        <end position="79"/>
    </location>
</feature>
<protein>
    <submittedName>
        <fullName evidence="2">Uncharacterized protein</fullName>
    </submittedName>
</protein>
<keyword evidence="3" id="KW-1185">Reference proteome</keyword>
<accession>A0A391NWX0</accession>
<sequence>VFRTGVTDVEVQQDMVRLDDTKKEEAKDRREATLVDQSLRGVSDEGDGVAVAPGESKRRQRTAEEAEAEAEAAASTLSS</sequence>
<proteinExistence type="predicted"/>
<reference evidence="2 3" key="1">
    <citation type="journal article" date="2018" name="PLoS ONE">
        <title>The draft genome of Kipferlia bialata reveals reductive genome evolution in fornicate parasites.</title>
        <authorList>
            <person name="Tanifuji G."/>
            <person name="Takabayashi S."/>
            <person name="Kume K."/>
            <person name="Takagi M."/>
            <person name="Nakayama T."/>
            <person name="Kamikawa R."/>
            <person name="Inagaki Y."/>
            <person name="Hashimoto T."/>
        </authorList>
    </citation>
    <scope>NUCLEOTIDE SEQUENCE [LARGE SCALE GENOMIC DNA]</scope>
    <source>
        <strain evidence="2">NY0173</strain>
    </source>
</reference>
<organism evidence="2 3">
    <name type="scientific">Kipferlia bialata</name>
    <dbReference type="NCBI Taxonomy" id="797122"/>
    <lineage>
        <taxon>Eukaryota</taxon>
        <taxon>Metamonada</taxon>
        <taxon>Carpediemonas-like organisms</taxon>
        <taxon>Kipferlia</taxon>
    </lineage>
</organism>
<feature type="compositionally biased region" description="Basic and acidic residues" evidence="1">
    <location>
        <begin position="55"/>
        <end position="64"/>
    </location>
</feature>
<gene>
    <name evidence="2" type="ORF">KIPB_016061</name>
</gene>